<evidence type="ECO:0000313" key="1">
    <source>
        <dbReference type="EMBL" id="CAG6704962.1"/>
    </source>
</evidence>
<name>A0A8D8UHZ0_9HEMI</name>
<accession>A0A8D8UHZ0</accession>
<reference evidence="1" key="1">
    <citation type="submission" date="2021-05" db="EMBL/GenBank/DDBJ databases">
        <authorList>
            <person name="Alioto T."/>
            <person name="Alioto T."/>
            <person name="Gomez Garrido J."/>
        </authorList>
    </citation>
    <scope>NUCLEOTIDE SEQUENCE</scope>
</reference>
<dbReference type="EMBL" id="HBUF01342104">
    <property type="protein sequence ID" value="CAG6704962.1"/>
    <property type="molecule type" value="Transcribed_RNA"/>
</dbReference>
<dbReference type="AlphaFoldDB" id="A0A8D8UHZ0"/>
<organism evidence="1">
    <name type="scientific">Cacopsylla melanoneura</name>
    <dbReference type="NCBI Taxonomy" id="428564"/>
    <lineage>
        <taxon>Eukaryota</taxon>
        <taxon>Metazoa</taxon>
        <taxon>Ecdysozoa</taxon>
        <taxon>Arthropoda</taxon>
        <taxon>Hexapoda</taxon>
        <taxon>Insecta</taxon>
        <taxon>Pterygota</taxon>
        <taxon>Neoptera</taxon>
        <taxon>Paraneoptera</taxon>
        <taxon>Hemiptera</taxon>
        <taxon>Sternorrhyncha</taxon>
        <taxon>Psylloidea</taxon>
        <taxon>Psyllidae</taxon>
        <taxon>Psyllinae</taxon>
        <taxon>Cacopsylla</taxon>
    </lineage>
</organism>
<sequence>MPVISGCIIITHKKIGFHHYLLTHCHQFPTANQRSVSVKLSMRQYQIEYKAGRTVIKHHTPSDNGSSQAFFYWLILKYFFRGFSTNFPFLIMIPLSEKIMEIQ</sequence>
<protein>
    <submittedName>
        <fullName evidence="1">Uncharacterized protein</fullName>
    </submittedName>
</protein>
<proteinExistence type="predicted"/>